<feature type="compositionally biased region" description="Basic and acidic residues" evidence="1">
    <location>
        <begin position="274"/>
        <end position="300"/>
    </location>
</feature>
<feature type="compositionally biased region" description="Basic and acidic residues" evidence="1">
    <location>
        <begin position="131"/>
        <end position="161"/>
    </location>
</feature>
<dbReference type="EMBL" id="JAACFV010000028">
    <property type="protein sequence ID" value="KAF7510657.1"/>
    <property type="molecule type" value="Genomic_DNA"/>
</dbReference>
<dbReference type="Pfam" id="PF00226">
    <property type="entry name" value="DnaJ"/>
    <property type="match status" value="1"/>
</dbReference>
<dbReference type="AlphaFoldDB" id="A0A8H7E617"/>
<dbReference type="PRINTS" id="PR00625">
    <property type="entry name" value="JDOMAIN"/>
</dbReference>
<evidence type="ECO:0000256" key="1">
    <source>
        <dbReference type="SAM" id="MobiDB-lite"/>
    </source>
</evidence>
<dbReference type="Proteomes" id="UP000606974">
    <property type="component" value="Unassembled WGS sequence"/>
</dbReference>
<feature type="compositionally biased region" description="Polar residues" evidence="1">
    <location>
        <begin position="441"/>
        <end position="460"/>
    </location>
</feature>
<dbReference type="GO" id="GO:0042026">
    <property type="term" value="P:protein refolding"/>
    <property type="evidence" value="ECO:0007669"/>
    <property type="project" value="TreeGrafter"/>
</dbReference>
<gene>
    <name evidence="3" type="ORF">GJ744_006269</name>
</gene>
<feature type="compositionally biased region" description="Basic residues" evidence="1">
    <location>
        <begin position="251"/>
        <end position="262"/>
    </location>
</feature>
<accession>A0A8H7E617</accession>
<feature type="compositionally biased region" description="Polar residues" evidence="1">
    <location>
        <begin position="93"/>
        <end position="105"/>
    </location>
</feature>
<dbReference type="OrthoDB" id="10250354at2759"/>
<dbReference type="SUPFAM" id="SSF46565">
    <property type="entry name" value="Chaperone J-domain"/>
    <property type="match status" value="1"/>
</dbReference>
<dbReference type="PANTHER" id="PTHR43096:SF10">
    <property type="entry name" value="CHAPERONE PROTEIN DNAJ A6, CHLOROPLASTIC"/>
    <property type="match status" value="1"/>
</dbReference>
<dbReference type="CDD" id="cd06257">
    <property type="entry name" value="DnaJ"/>
    <property type="match status" value="1"/>
</dbReference>
<dbReference type="InterPro" id="IPR018253">
    <property type="entry name" value="DnaJ_domain_CS"/>
</dbReference>
<feature type="compositionally biased region" description="Basic and acidic residues" evidence="1">
    <location>
        <begin position="347"/>
        <end position="360"/>
    </location>
</feature>
<feature type="compositionally biased region" description="Basic and acidic residues" evidence="1">
    <location>
        <begin position="565"/>
        <end position="584"/>
    </location>
</feature>
<feature type="compositionally biased region" description="Basic and acidic residues" evidence="1">
    <location>
        <begin position="378"/>
        <end position="387"/>
    </location>
</feature>
<dbReference type="PANTHER" id="PTHR43096">
    <property type="entry name" value="DNAJ HOMOLOG 1, MITOCHONDRIAL-RELATED"/>
    <property type="match status" value="1"/>
</dbReference>
<dbReference type="InterPro" id="IPR036869">
    <property type="entry name" value="J_dom_sf"/>
</dbReference>
<feature type="region of interest" description="Disordered" evidence="1">
    <location>
        <begin position="182"/>
        <end position="639"/>
    </location>
</feature>
<dbReference type="Gene3D" id="1.10.287.110">
    <property type="entry name" value="DnaJ domain"/>
    <property type="match status" value="1"/>
</dbReference>
<organism evidence="3 4">
    <name type="scientific">Endocarpon pusillum</name>
    <dbReference type="NCBI Taxonomy" id="364733"/>
    <lineage>
        <taxon>Eukaryota</taxon>
        <taxon>Fungi</taxon>
        <taxon>Dikarya</taxon>
        <taxon>Ascomycota</taxon>
        <taxon>Pezizomycotina</taxon>
        <taxon>Eurotiomycetes</taxon>
        <taxon>Chaetothyriomycetidae</taxon>
        <taxon>Verrucariales</taxon>
        <taxon>Verrucariaceae</taxon>
        <taxon>Endocarpon</taxon>
    </lineage>
</organism>
<feature type="compositionally biased region" description="Basic and acidic residues" evidence="1">
    <location>
        <begin position="312"/>
        <end position="339"/>
    </location>
</feature>
<dbReference type="PROSITE" id="PS00636">
    <property type="entry name" value="DNAJ_1"/>
    <property type="match status" value="1"/>
</dbReference>
<dbReference type="SMART" id="SM00271">
    <property type="entry name" value="DnaJ"/>
    <property type="match status" value="1"/>
</dbReference>
<dbReference type="PROSITE" id="PS50076">
    <property type="entry name" value="DNAJ_2"/>
    <property type="match status" value="1"/>
</dbReference>
<feature type="compositionally biased region" description="Basic and acidic residues" evidence="1">
    <location>
        <begin position="482"/>
        <end position="491"/>
    </location>
</feature>
<evidence type="ECO:0000313" key="4">
    <source>
        <dbReference type="Proteomes" id="UP000606974"/>
    </source>
</evidence>
<dbReference type="GO" id="GO:0051082">
    <property type="term" value="F:unfolded protein binding"/>
    <property type="evidence" value="ECO:0007669"/>
    <property type="project" value="TreeGrafter"/>
</dbReference>
<proteinExistence type="predicted"/>
<sequence length="639" mass="72316">MSSPPPIDPYLALGISKDADLGTIRSAHRKLVLKFHPDRIKDEAERVKGREEFQKVQQAYELLSDPAKRSRYDDKVRLAELRKEALGRELPVRSSTYPTRPSQFSAGGEYRGGDYYEERVPRGAAFFDEEDRFREEPSRVSARKAENYERKPSGGYVERKSTGWKAGGISIDIAVKLQKKAALAKEKIKEKDVRAAAAKSRDQERRRDASDKHNSRRAYVGDDSSSESDTPPFSHVNRKAAKARSASSSPRRSRAEHPRRKESKYSDDDDDDDWTSRDKHQVLHASARDYIQKVAPDRPRQTYRQDSSHSYFEPRDDRAYTRRSGSDREDRRNERDRPKVSGSRRPSYHEVEEVPRDPRSRKMPTMSTATSAPANIKIPEDRRDAPHPHRSTTTQAVRDHRNAVPPMPRSYTMPSGASTRRSDNAPSRASNLKHETHDSGYGSSSPATPDSTGTSPSKYPSATRYKIVDEAEEFSPRGHRTIRVEPEESRRQAKTPPVEPQRPPLSTSSKRPSRAATAYTPRSPVDGPPARSLPSRHESTRMSAQPREPPRLAKVVSSQRGVKHLYREMSPHDQESSYKARGSSEKVASQRTRTQDGTHSPPYSRAPRVVVRDDDHYPGSSYSSELRNPGMGTTRPSVY</sequence>
<keyword evidence="4" id="KW-1185">Reference proteome</keyword>
<feature type="compositionally biased region" description="Polar residues" evidence="1">
    <location>
        <begin position="586"/>
        <end position="598"/>
    </location>
</feature>
<dbReference type="GO" id="GO:0005737">
    <property type="term" value="C:cytoplasm"/>
    <property type="evidence" value="ECO:0007669"/>
    <property type="project" value="TreeGrafter"/>
</dbReference>
<dbReference type="InterPro" id="IPR001623">
    <property type="entry name" value="DnaJ_domain"/>
</dbReference>
<evidence type="ECO:0000259" key="2">
    <source>
        <dbReference type="PROSITE" id="PS50076"/>
    </source>
</evidence>
<evidence type="ECO:0000313" key="3">
    <source>
        <dbReference type="EMBL" id="KAF7510657.1"/>
    </source>
</evidence>
<reference evidence="3" key="1">
    <citation type="submission" date="2020-02" db="EMBL/GenBank/DDBJ databases">
        <authorList>
            <person name="Palmer J.M."/>
        </authorList>
    </citation>
    <scope>NUCLEOTIDE SEQUENCE</scope>
    <source>
        <strain evidence="3">EPUS1.4</strain>
        <tissue evidence="3">Thallus</tissue>
    </source>
</reference>
<feature type="compositionally biased region" description="Polar residues" evidence="1">
    <location>
        <begin position="412"/>
        <end position="430"/>
    </location>
</feature>
<protein>
    <recommendedName>
        <fullName evidence="2">J domain-containing protein</fullName>
    </recommendedName>
</protein>
<comment type="caution">
    <text evidence="3">The sequence shown here is derived from an EMBL/GenBank/DDBJ whole genome shotgun (WGS) entry which is preliminary data.</text>
</comment>
<feature type="domain" description="J" evidence="2">
    <location>
        <begin position="8"/>
        <end position="76"/>
    </location>
</feature>
<feature type="region of interest" description="Disordered" evidence="1">
    <location>
        <begin position="92"/>
        <end position="112"/>
    </location>
</feature>
<name>A0A8H7E617_9EURO</name>
<feature type="region of interest" description="Disordered" evidence="1">
    <location>
        <begin position="131"/>
        <end position="162"/>
    </location>
</feature>
<feature type="compositionally biased region" description="Basic and acidic residues" evidence="1">
    <location>
        <begin position="183"/>
        <end position="213"/>
    </location>
</feature>